<feature type="region of interest" description="Disordered" evidence="1">
    <location>
        <begin position="251"/>
        <end position="298"/>
    </location>
</feature>
<name>A0ABT0TD20_9FLAO</name>
<dbReference type="EMBL" id="JAMLJN010000001">
    <property type="protein sequence ID" value="MCL9768863.1"/>
    <property type="molecule type" value="Genomic_DNA"/>
</dbReference>
<feature type="compositionally biased region" description="Polar residues" evidence="1">
    <location>
        <begin position="279"/>
        <end position="294"/>
    </location>
</feature>
<evidence type="ECO:0000256" key="1">
    <source>
        <dbReference type="SAM" id="MobiDB-lite"/>
    </source>
</evidence>
<dbReference type="InterPro" id="IPR022385">
    <property type="entry name" value="Rhs_assc_core"/>
</dbReference>
<dbReference type="InterPro" id="IPR050708">
    <property type="entry name" value="T6SS_VgrG/RHS"/>
</dbReference>
<proteinExistence type="predicted"/>
<gene>
    <name evidence="2" type="ORF">NAT47_00360</name>
</gene>
<dbReference type="Proteomes" id="UP001203342">
    <property type="component" value="Unassembled WGS sequence"/>
</dbReference>
<comment type="caution">
    <text evidence="2">The sequence shown here is derived from an EMBL/GenBank/DDBJ whole genome shotgun (WGS) entry which is preliminary data.</text>
</comment>
<feature type="compositionally biased region" description="Low complexity" evidence="1">
    <location>
        <begin position="257"/>
        <end position="273"/>
    </location>
</feature>
<keyword evidence="3" id="KW-1185">Reference proteome</keyword>
<dbReference type="NCBIfam" id="TIGR03696">
    <property type="entry name" value="Rhs_assc_core"/>
    <property type="match status" value="1"/>
</dbReference>
<evidence type="ECO:0000313" key="3">
    <source>
        <dbReference type="Proteomes" id="UP001203342"/>
    </source>
</evidence>
<protein>
    <submittedName>
        <fullName evidence="2">RHS repeat-associated core domain-containing protein</fullName>
    </submittedName>
</protein>
<evidence type="ECO:0000313" key="2">
    <source>
        <dbReference type="EMBL" id="MCL9768863.1"/>
    </source>
</evidence>
<dbReference type="RefSeq" id="WP_250579369.1">
    <property type="nucleotide sequence ID" value="NZ_JAMLJN010000001.1"/>
</dbReference>
<dbReference type="PANTHER" id="PTHR32305:SF15">
    <property type="entry name" value="PROTEIN RHSA-RELATED"/>
    <property type="match status" value="1"/>
</dbReference>
<organism evidence="2 3">
    <name type="scientific">Flavobacterium fragile</name>
    <dbReference type="NCBI Taxonomy" id="2949085"/>
    <lineage>
        <taxon>Bacteria</taxon>
        <taxon>Pseudomonadati</taxon>
        <taxon>Bacteroidota</taxon>
        <taxon>Flavobacteriia</taxon>
        <taxon>Flavobacteriales</taxon>
        <taxon>Flavobacteriaceae</taxon>
        <taxon>Flavobacterium</taxon>
    </lineage>
</organism>
<sequence>MIKDDNKDIDRISYNHLNLPHKITFANGTSIEYIYNAVGQKVRKIVRQLDVTNTDYMGGFQYVAGKLNFFPHAEGYVNVTVGRKGTIIYNYVYQYKDHLGNNRLSYTFDIDAILLIDEPIPLTILEENHYYPFGLKHSNYNTNQYEFIEVENGNDYYINITQLPAGGVSSYKYKYNGKEYQDELGLNFYDYGARNYDPALGRWMNIDPLAEEGRRWSPYNYAMDNPVYFVDPDGMLSQSFIDEMWNKSGDGETKWTNNGNGSFSNSNGESISSGEHDSAGSNSDSDTGINSANQDPPKAKKVLEAKKTILGKLWATLEPREWEDPETGLVYQVAADGTILRLRPIGGAVSFGPSGGANILKFRGLIQNLSLRGLTHQQIVRAFEGSGFKLSGHAVKRLKDIRTSNLGFNNLNDIKQIFNKGTTFNAGGGSIGKSYKGMEVIWNPKTKVIITIRPAKVR</sequence>
<accession>A0ABT0TD20</accession>
<dbReference type="PANTHER" id="PTHR32305">
    <property type="match status" value="1"/>
</dbReference>
<reference evidence="2 3" key="1">
    <citation type="submission" date="2022-05" db="EMBL/GenBank/DDBJ databases">
        <title>Flavobacterium sp., isolated from activated sludge.</title>
        <authorList>
            <person name="Ran Q."/>
        </authorList>
    </citation>
    <scope>NUCLEOTIDE SEQUENCE [LARGE SCALE GENOMIC DNA]</scope>
    <source>
        <strain evidence="2 3">HXWNR69</strain>
    </source>
</reference>
<dbReference type="Gene3D" id="2.180.10.10">
    <property type="entry name" value="RHS repeat-associated core"/>
    <property type="match status" value="1"/>
</dbReference>